<dbReference type="GO" id="GO:0005737">
    <property type="term" value="C:cytoplasm"/>
    <property type="evidence" value="ECO:0007669"/>
    <property type="project" value="TreeGrafter"/>
</dbReference>
<dbReference type="Pfam" id="PF01262">
    <property type="entry name" value="AlaDh_PNT_C"/>
    <property type="match status" value="1"/>
</dbReference>
<comment type="caution">
    <text evidence="3">The sequence shown here is derived from an EMBL/GenBank/DDBJ whole genome shotgun (WGS) entry which is preliminary data.</text>
</comment>
<keyword evidence="4" id="KW-1185">Reference proteome</keyword>
<name>A0AAE1QK23_9EUCA</name>
<dbReference type="GO" id="GO:0004753">
    <property type="term" value="F:saccharopine dehydrogenase activity"/>
    <property type="evidence" value="ECO:0007669"/>
    <property type="project" value="TreeGrafter"/>
</dbReference>
<dbReference type="Proteomes" id="UP001292094">
    <property type="component" value="Unassembled WGS sequence"/>
</dbReference>
<proteinExistence type="predicted"/>
<dbReference type="InterPro" id="IPR007698">
    <property type="entry name" value="AlaDH/PNT_NAD(H)-bd"/>
</dbReference>
<evidence type="ECO:0000313" key="3">
    <source>
        <dbReference type="EMBL" id="KAK4328155.1"/>
    </source>
</evidence>
<evidence type="ECO:0000313" key="4">
    <source>
        <dbReference type="Proteomes" id="UP001292094"/>
    </source>
</evidence>
<dbReference type="EMBL" id="JAWZYT010000096">
    <property type="protein sequence ID" value="KAK4328155.1"/>
    <property type="molecule type" value="Genomic_DNA"/>
</dbReference>
<dbReference type="Gene3D" id="3.40.50.720">
    <property type="entry name" value="NAD(P)-binding Rossmann-like Domain"/>
    <property type="match status" value="1"/>
</dbReference>
<feature type="domain" description="Alanine dehydrogenase/pyridine nucleotide transhydrogenase NAD(H)-binding" evidence="2">
    <location>
        <begin position="79"/>
        <end position="282"/>
    </location>
</feature>
<evidence type="ECO:0000256" key="1">
    <source>
        <dbReference type="ARBA" id="ARBA00023002"/>
    </source>
</evidence>
<evidence type="ECO:0000259" key="2">
    <source>
        <dbReference type="SMART" id="SM01002"/>
    </source>
</evidence>
<dbReference type="PANTHER" id="PTHR11133:SF22">
    <property type="entry name" value="ALPHA-AMINOADIPIC SEMIALDEHYDE SYNTHASE, MITOCHONDRIAL"/>
    <property type="match status" value="1"/>
</dbReference>
<dbReference type="InterPro" id="IPR051168">
    <property type="entry name" value="AASS"/>
</dbReference>
<dbReference type="SUPFAM" id="SSF52283">
    <property type="entry name" value="Formate/glycerate dehydrogenase catalytic domain-like"/>
    <property type="match status" value="1"/>
</dbReference>
<accession>A0AAE1QK23</accession>
<reference evidence="3" key="1">
    <citation type="submission" date="2023-11" db="EMBL/GenBank/DDBJ databases">
        <title>Genome assemblies of two species of porcelain crab, Petrolisthes cinctipes and Petrolisthes manimaculis (Anomura: Porcellanidae).</title>
        <authorList>
            <person name="Angst P."/>
        </authorList>
    </citation>
    <scope>NUCLEOTIDE SEQUENCE</scope>
    <source>
        <strain evidence="3">PB745_02</strain>
        <tissue evidence="3">Gill</tissue>
    </source>
</reference>
<dbReference type="AlphaFoldDB" id="A0AAE1QK23"/>
<dbReference type="PANTHER" id="PTHR11133">
    <property type="entry name" value="SACCHAROPINE DEHYDROGENASE"/>
    <property type="match status" value="1"/>
</dbReference>
<keyword evidence="1" id="KW-0560">Oxidoreductase</keyword>
<protein>
    <recommendedName>
        <fullName evidence="2">Alanine dehydrogenase/pyridine nucleotide transhydrogenase NAD(H)-binding domain-containing protein</fullName>
    </recommendedName>
</protein>
<sequence length="352" mass="39147">MPLLDALLEKNIRLVDYEAICNKQGERMVAFGEIAGTAGMINILSGLGLRLLALGYYTPFIHIGMAHHYRNIKGARKAIHRAGSYITRNKMHKSIGPLVFIFTGSGNVSNGAQEMIRELPHKYVSVKELPMVANYGSTNLVYCCVVSRKDHIVKKDGGKYNKLEYNQHPEHFTSLFAQKVAPYASVIINGISWPVNSPRLLTTDDAKDLLRPVNNPSLSTFQASPQLPHRLLAISDVTADPGGSIEFVKECTAIDTPFCLYDVEQNKLKYGSMQGPGVLICSINNMPTQLPLEATEFFGSLLLPYIYDILQSDINKSFEEHSFTHEVEKAVITSEGKLTKNFEIITDLRAQN</sequence>
<gene>
    <name evidence="3" type="ORF">Pmani_001430</name>
</gene>
<dbReference type="GO" id="GO:0019878">
    <property type="term" value="P:lysine biosynthetic process via aminoadipic acid"/>
    <property type="evidence" value="ECO:0007669"/>
    <property type="project" value="TreeGrafter"/>
</dbReference>
<organism evidence="3 4">
    <name type="scientific">Petrolisthes manimaculis</name>
    <dbReference type="NCBI Taxonomy" id="1843537"/>
    <lineage>
        <taxon>Eukaryota</taxon>
        <taxon>Metazoa</taxon>
        <taxon>Ecdysozoa</taxon>
        <taxon>Arthropoda</taxon>
        <taxon>Crustacea</taxon>
        <taxon>Multicrustacea</taxon>
        <taxon>Malacostraca</taxon>
        <taxon>Eumalacostraca</taxon>
        <taxon>Eucarida</taxon>
        <taxon>Decapoda</taxon>
        <taxon>Pleocyemata</taxon>
        <taxon>Anomura</taxon>
        <taxon>Galatheoidea</taxon>
        <taxon>Porcellanidae</taxon>
        <taxon>Petrolisthes</taxon>
    </lineage>
</organism>
<dbReference type="SMART" id="SM01002">
    <property type="entry name" value="AlaDh_PNT_C"/>
    <property type="match status" value="1"/>
</dbReference>